<accession>A0A6J1LEQ5</accession>
<dbReference type="OMA" id="MKQIWIA"/>
<gene>
    <name evidence="2" type="primary">LOC111595261</name>
</gene>
<dbReference type="AlphaFoldDB" id="A0A6J1LEQ5"/>
<evidence type="ECO:0000313" key="2">
    <source>
        <dbReference type="RefSeq" id="XP_023164675.1"/>
    </source>
</evidence>
<proteinExistence type="predicted"/>
<dbReference type="Proteomes" id="UP000504633">
    <property type="component" value="Unplaced"/>
</dbReference>
<dbReference type="KEGG" id="dhe:111595261"/>
<evidence type="ECO:0000313" key="1">
    <source>
        <dbReference type="Proteomes" id="UP000504633"/>
    </source>
</evidence>
<reference evidence="2" key="1">
    <citation type="submission" date="2025-08" db="UniProtKB">
        <authorList>
            <consortium name="RefSeq"/>
        </authorList>
    </citation>
    <scope>IDENTIFICATION</scope>
    <source>
        <strain evidence="2">15085-1641.00</strain>
        <tissue evidence="2">Whole body</tissue>
    </source>
</reference>
<dbReference type="RefSeq" id="XP_023164675.1">
    <property type="nucleotide sequence ID" value="XM_023308907.2"/>
</dbReference>
<dbReference type="OrthoDB" id="7859821at2759"/>
<keyword evidence="1" id="KW-1185">Reference proteome</keyword>
<sequence>MIPSAESIDSAQAGFESPINMGVWCEESRCNQLQTAADVYRRTVERIQRETTDCQDNSSAAKAYEEILKQIWIATFTGGNIYYRA</sequence>
<dbReference type="GeneID" id="111595261"/>
<protein>
    <submittedName>
        <fullName evidence="2">Uncharacterized protein LOC111595261</fullName>
    </submittedName>
</protein>
<name>A0A6J1LEQ5_DROHY</name>
<organism evidence="1 2">
    <name type="scientific">Drosophila hydei</name>
    <name type="common">Fruit fly</name>
    <dbReference type="NCBI Taxonomy" id="7224"/>
    <lineage>
        <taxon>Eukaryota</taxon>
        <taxon>Metazoa</taxon>
        <taxon>Ecdysozoa</taxon>
        <taxon>Arthropoda</taxon>
        <taxon>Hexapoda</taxon>
        <taxon>Insecta</taxon>
        <taxon>Pterygota</taxon>
        <taxon>Neoptera</taxon>
        <taxon>Endopterygota</taxon>
        <taxon>Diptera</taxon>
        <taxon>Brachycera</taxon>
        <taxon>Muscomorpha</taxon>
        <taxon>Ephydroidea</taxon>
        <taxon>Drosophilidae</taxon>
        <taxon>Drosophila</taxon>
    </lineage>
</organism>